<keyword evidence="1" id="KW-0472">Membrane</keyword>
<name>A0A6A9JXD2_PSEAI</name>
<organism evidence="2">
    <name type="scientific">Pseudomonas aeruginosa</name>
    <dbReference type="NCBI Taxonomy" id="287"/>
    <lineage>
        <taxon>Bacteria</taxon>
        <taxon>Pseudomonadati</taxon>
        <taxon>Pseudomonadota</taxon>
        <taxon>Gammaproteobacteria</taxon>
        <taxon>Pseudomonadales</taxon>
        <taxon>Pseudomonadaceae</taxon>
        <taxon>Pseudomonas</taxon>
    </lineage>
</organism>
<accession>A0A6A9JXD2</accession>
<feature type="transmembrane region" description="Helical" evidence="1">
    <location>
        <begin position="59"/>
        <end position="84"/>
    </location>
</feature>
<evidence type="ECO:0000313" key="2">
    <source>
        <dbReference type="EMBL" id="MUI60664.1"/>
    </source>
</evidence>
<evidence type="ECO:0000256" key="1">
    <source>
        <dbReference type="SAM" id="Phobius"/>
    </source>
</evidence>
<sequence length="136" mass="14948">MFSELGFSMFDVLLPIACTIGAIFGSLAQTMVANYNLTHLPRKEGDMKLASTQLQELRSAWLFMRLFVGGVLGFVVGLYFIGALQETPAVFAKIWALSFVVGYAAPKIWVVQERNLLSRIDSSLDKPEKASTGVPD</sequence>
<gene>
    <name evidence="2" type="ORF">GNQ20_22955</name>
</gene>
<protein>
    <submittedName>
        <fullName evidence="2">Uncharacterized protein</fullName>
    </submittedName>
</protein>
<keyword evidence="1" id="KW-0812">Transmembrane</keyword>
<keyword evidence="1" id="KW-1133">Transmembrane helix</keyword>
<reference evidence="2" key="1">
    <citation type="submission" date="2019-11" db="EMBL/GenBank/DDBJ databases">
        <title>Genomes of ocular Pseudomonas aeruginosa isolates.</title>
        <authorList>
            <person name="Khan M."/>
            <person name="Rice S.A."/>
            <person name="Willcox M.D.P."/>
            <person name="Stapleton F."/>
        </authorList>
    </citation>
    <scope>NUCLEOTIDE SEQUENCE</scope>
    <source>
        <strain evidence="2">PA206</strain>
    </source>
</reference>
<feature type="transmembrane region" description="Helical" evidence="1">
    <location>
        <begin position="90"/>
        <end position="110"/>
    </location>
</feature>
<proteinExistence type="predicted"/>
<dbReference type="AlphaFoldDB" id="A0A6A9JXD2"/>
<dbReference type="EMBL" id="WOAJ01000010">
    <property type="protein sequence ID" value="MUI60664.1"/>
    <property type="molecule type" value="Genomic_DNA"/>
</dbReference>
<comment type="caution">
    <text evidence="2">The sequence shown here is derived from an EMBL/GenBank/DDBJ whole genome shotgun (WGS) entry which is preliminary data.</text>
</comment>
<dbReference type="RefSeq" id="WP_034021287.1">
    <property type="nucleotide sequence ID" value="NZ_CAJHIX010000064.1"/>
</dbReference>
<feature type="transmembrane region" description="Helical" evidence="1">
    <location>
        <begin position="12"/>
        <end position="38"/>
    </location>
</feature>